<accession>A0A9J6ZCX5</accession>
<evidence type="ECO:0000313" key="3">
    <source>
        <dbReference type="EMBL" id="URN93868.1"/>
    </source>
</evidence>
<sequence>MNDIEKLLNEEHNRMDSITAPEELESRLRNALDKSAQKKTKGYRKVWKVAAAVLIMTSIVSYNFNAFAYYGKKIFGFDALIDGTLLDLNEAGMGQSVDVRTTLLDGTELMIDGIMSDANQFIMYYTLSNPNGINDTIDLFSRPHITGFLTDSNFNSGTSIINDDQTEIRGMMSFDPVSPFSKKLTLSYWQNATTNGMSEDSITFDYYPDKAMQTEIKQKINKSFKVDQGKITFKSITATPTMTLIKGTMNVDNFDRVSSALDGIELIANGKVIPMIGSGRTTSYNGTTFEIKYDVLPKELESLQLVMNKFVGYEKLKAKYSLDINKTESLVIGEKKMRVNNISTTSEGVEITIATDEEVMLDGVSIETSDGVVPLNTTVRQDMIKQADGTLMKERTLLFDTTNEPHYILIEGMHYMKSYNYEIEISVK</sequence>
<organism evidence="3 4">
    <name type="scientific">Candidatus Pristimantibacillus lignocellulolyticus</name>
    <dbReference type="NCBI Taxonomy" id="2994561"/>
    <lineage>
        <taxon>Bacteria</taxon>
        <taxon>Bacillati</taxon>
        <taxon>Bacillota</taxon>
        <taxon>Bacilli</taxon>
        <taxon>Bacillales</taxon>
        <taxon>Paenibacillaceae</taxon>
        <taxon>Candidatus Pristimantibacillus</taxon>
    </lineage>
</organism>
<feature type="domain" description="DUF4179" evidence="2">
    <location>
        <begin position="40"/>
        <end position="128"/>
    </location>
</feature>
<dbReference type="Pfam" id="PF13786">
    <property type="entry name" value="DUF4179"/>
    <property type="match status" value="1"/>
</dbReference>
<keyword evidence="1" id="KW-1133">Transmembrane helix</keyword>
<evidence type="ECO:0000259" key="2">
    <source>
        <dbReference type="Pfam" id="PF13786"/>
    </source>
</evidence>
<dbReference type="KEGG" id="plig:NAG76_18875"/>
<dbReference type="AlphaFoldDB" id="A0A9J6ZCX5"/>
<proteinExistence type="predicted"/>
<dbReference type="InterPro" id="IPR025436">
    <property type="entry name" value="DUF4179"/>
</dbReference>
<dbReference type="Proteomes" id="UP001056756">
    <property type="component" value="Chromosome"/>
</dbReference>
<keyword evidence="1" id="KW-0812">Transmembrane</keyword>
<dbReference type="EMBL" id="CP097899">
    <property type="protein sequence ID" value="URN93868.1"/>
    <property type="molecule type" value="Genomic_DNA"/>
</dbReference>
<evidence type="ECO:0000256" key="1">
    <source>
        <dbReference type="SAM" id="Phobius"/>
    </source>
</evidence>
<evidence type="ECO:0000313" key="4">
    <source>
        <dbReference type="Proteomes" id="UP001056756"/>
    </source>
</evidence>
<feature type="transmembrane region" description="Helical" evidence="1">
    <location>
        <begin position="46"/>
        <end position="64"/>
    </location>
</feature>
<protein>
    <submittedName>
        <fullName evidence="3">DUF4179 domain-containing protein</fullName>
    </submittedName>
</protein>
<keyword evidence="1" id="KW-0472">Membrane</keyword>
<name>A0A9J6ZCX5_9BACL</name>
<gene>
    <name evidence="3" type="ORF">NAG76_18875</name>
</gene>
<reference evidence="3" key="1">
    <citation type="submission" date="2022-05" db="EMBL/GenBank/DDBJ databases">
        <title>Novel bacterial taxa in a minimal lignocellulolytic consortium and its capacity to transform plastics disclosed by genome-resolved metagenomics.</title>
        <authorList>
            <person name="Rodriguez C.A.D."/>
            <person name="Diaz-Garcia L."/>
            <person name="Herrera K."/>
            <person name="Tarazona N.A."/>
            <person name="Sproer C."/>
            <person name="Overmann J."/>
            <person name="Jimenez D.J."/>
        </authorList>
    </citation>
    <scope>NUCLEOTIDE SEQUENCE</scope>
    <source>
        <strain evidence="3">MAG5</strain>
    </source>
</reference>